<dbReference type="STRING" id="1850254.LPB137_05515"/>
<dbReference type="Proteomes" id="UP000186074">
    <property type="component" value="Chromosome"/>
</dbReference>
<sequence>MKSLKKILAISVLSAISLNAADSNSIKHFGFSAIFGLASETILHKNYQQFDDIETISYATAIGSLPGLAKELTDDEFSNEDMVFNVLGALSGAVFSNYLNNNTSIFIAHNKEEKSSQVKLAYKF</sequence>
<keyword evidence="1" id="KW-0732">Signal</keyword>
<evidence type="ECO:0000256" key="1">
    <source>
        <dbReference type="SAM" id="SignalP"/>
    </source>
</evidence>
<keyword evidence="3" id="KW-1185">Reference proteome</keyword>
<protein>
    <submittedName>
        <fullName evidence="2">Uncharacterized protein</fullName>
    </submittedName>
</protein>
<feature type="chain" id="PRO_5011958652" evidence="1">
    <location>
        <begin position="21"/>
        <end position="124"/>
    </location>
</feature>
<dbReference type="KEGG" id="alp:LPB137_05515"/>
<gene>
    <name evidence="2" type="ORF">LPB137_05515</name>
</gene>
<evidence type="ECO:0000313" key="3">
    <source>
        <dbReference type="Proteomes" id="UP000186074"/>
    </source>
</evidence>
<reference evidence="2 3" key="1">
    <citation type="submission" date="2017-01" db="EMBL/GenBank/DDBJ databases">
        <title>Genome sequencing of Arcobacter sp. LPB0137.</title>
        <authorList>
            <person name="Lee G.-W."/>
            <person name="Yi H."/>
        </authorList>
    </citation>
    <scope>NUCLEOTIDE SEQUENCE [LARGE SCALE GENOMIC DNA]</scope>
    <source>
        <strain evidence="2 3">LPB0137</strain>
    </source>
</reference>
<dbReference type="OrthoDB" id="5366135at2"/>
<dbReference type="RefSeq" id="WP_076085481.1">
    <property type="nucleotide sequence ID" value="NZ_CP019070.1"/>
</dbReference>
<organism evidence="2 3">
    <name type="scientific">Poseidonibacter parvus</name>
    <dbReference type="NCBI Taxonomy" id="1850254"/>
    <lineage>
        <taxon>Bacteria</taxon>
        <taxon>Pseudomonadati</taxon>
        <taxon>Campylobacterota</taxon>
        <taxon>Epsilonproteobacteria</taxon>
        <taxon>Campylobacterales</taxon>
        <taxon>Arcobacteraceae</taxon>
        <taxon>Poseidonibacter</taxon>
    </lineage>
</organism>
<dbReference type="EMBL" id="CP019070">
    <property type="protein sequence ID" value="APW65341.1"/>
    <property type="molecule type" value="Genomic_DNA"/>
</dbReference>
<accession>A0A1P8KLC2</accession>
<feature type="signal peptide" evidence="1">
    <location>
        <begin position="1"/>
        <end position="20"/>
    </location>
</feature>
<evidence type="ECO:0000313" key="2">
    <source>
        <dbReference type="EMBL" id="APW65341.1"/>
    </source>
</evidence>
<proteinExistence type="predicted"/>
<dbReference type="AlphaFoldDB" id="A0A1P8KLC2"/>
<name>A0A1P8KLC2_9BACT</name>